<dbReference type="PANTHER" id="PTHR30086:SF20">
    <property type="entry name" value="ARGININE EXPORTER PROTEIN ARGO-RELATED"/>
    <property type="match status" value="1"/>
</dbReference>
<keyword evidence="5 6" id="KW-0472">Membrane</keyword>
<dbReference type="PANTHER" id="PTHR30086">
    <property type="entry name" value="ARGININE EXPORTER PROTEIN ARGO"/>
    <property type="match status" value="1"/>
</dbReference>
<comment type="subcellular location">
    <subcellularLocation>
        <location evidence="1">Cell membrane</location>
        <topology evidence="1">Multi-pass membrane protein</topology>
    </subcellularLocation>
</comment>
<dbReference type="EMBL" id="BAABHW010000007">
    <property type="protein sequence ID" value="GAA5080866.1"/>
    <property type="molecule type" value="Genomic_DNA"/>
</dbReference>
<evidence type="ECO:0000256" key="4">
    <source>
        <dbReference type="ARBA" id="ARBA00022989"/>
    </source>
</evidence>
<dbReference type="Proteomes" id="UP001499910">
    <property type="component" value="Unassembled WGS sequence"/>
</dbReference>
<organism evidence="7 8">
    <name type="scientific">[Roseibacterium] beibuensis</name>
    <dbReference type="NCBI Taxonomy" id="1193142"/>
    <lineage>
        <taxon>Bacteria</taxon>
        <taxon>Pseudomonadati</taxon>
        <taxon>Pseudomonadota</taxon>
        <taxon>Alphaproteobacteria</taxon>
        <taxon>Rhodobacterales</taxon>
        <taxon>Roseobacteraceae</taxon>
        <taxon>Roseicyclus</taxon>
    </lineage>
</organism>
<evidence type="ECO:0000256" key="6">
    <source>
        <dbReference type="SAM" id="Phobius"/>
    </source>
</evidence>
<evidence type="ECO:0000256" key="3">
    <source>
        <dbReference type="ARBA" id="ARBA00022692"/>
    </source>
</evidence>
<reference evidence="8" key="1">
    <citation type="journal article" date="2019" name="Int. J. Syst. Evol. Microbiol.">
        <title>The Global Catalogue of Microorganisms (GCM) 10K type strain sequencing project: providing services to taxonomists for standard genome sequencing and annotation.</title>
        <authorList>
            <consortium name="The Broad Institute Genomics Platform"/>
            <consortium name="The Broad Institute Genome Sequencing Center for Infectious Disease"/>
            <person name="Wu L."/>
            <person name="Ma J."/>
        </authorList>
    </citation>
    <scope>NUCLEOTIDE SEQUENCE [LARGE SCALE GENOMIC DNA]</scope>
    <source>
        <strain evidence="8">JCM 18015</strain>
    </source>
</reference>
<protein>
    <submittedName>
        <fullName evidence="7">LysE family translocator</fullName>
    </submittedName>
</protein>
<feature type="transmembrane region" description="Helical" evidence="6">
    <location>
        <begin position="153"/>
        <end position="178"/>
    </location>
</feature>
<keyword evidence="8" id="KW-1185">Reference proteome</keyword>
<sequence length="210" mass="21944">MPETSATYAAFLTFAFVSSITPGPNNLMILASGAAFGWQRTLPHIVGTLLGFTIMVAAVTLGLGTLLGQNPNALDVMRYAGAAWLLWLAWRLAQPALQRPSRAASVAEPPADARPMTAMQAALFQWVNPKAWTMIVGASAAFSGLSSEPVQRAAVMTLTFLAVAPICIAPWLLAGNAVKRLMLNGAHARLISLAMACIVAVTAITTVAAG</sequence>
<proteinExistence type="predicted"/>
<dbReference type="Pfam" id="PF01810">
    <property type="entry name" value="LysE"/>
    <property type="match status" value="1"/>
</dbReference>
<dbReference type="InterPro" id="IPR001123">
    <property type="entry name" value="LeuE-type"/>
</dbReference>
<feature type="transmembrane region" description="Helical" evidence="6">
    <location>
        <begin position="190"/>
        <end position="209"/>
    </location>
</feature>
<evidence type="ECO:0000256" key="5">
    <source>
        <dbReference type="ARBA" id="ARBA00023136"/>
    </source>
</evidence>
<gene>
    <name evidence="7" type="ORF">GCM10023209_34940</name>
</gene>
<feature type="transmembrane region" description="Helical" evidence="6">
    <location>
        <begin position="45"/>
        <end position="64"/>
    </location>
</feature>
<keyword evidence="4 6" id="KW-1133">Transmembrane helix</keyword>
<evidence type="ECO:0000313" key="7">
    <source>
        <dbReference type="EMBL" id="GAA5080866.1"/>
    </source>
</evidence>
<dbReference type="RefSeq" id="WP_259554191.1">
    <property type="nucleotide sequence ID" value="NZ_BAABHW010000007.1"/>
</dbReference>
<comment type="caution">
    <text evidence="7">The sequence shown here is derived from an EMBL/GenBank/DDBJ whole genome shotgun (WGS) entry which is preliminary data.</text>
</comment>
<evidence type="ECO:0000313" key="8">
    <source>
        <dbReference type="Proteomes" id="UP001499910"/>
    </source>
</evidence>
<keyword evidence="2" id="KW-1003">Cell membrane</keyword>
<evidence type="ECO:0000256" key="2">
    <source>
        <dbReference type="ARBA" id="ARBA00022475"/>
    </source>
</evidence>
<keyword evidence="3 6" id="KW-0812">Transmembrane</keyword>
<accession>A0ABP9LLE3</accession>
<evidence type="ECO:0000256" key="1">
    <source>
        <dbReference type="ARBA" id="ARBA00004651"/>
    </source>
</evidence>
<name>A0ABP9LLE3_9RHOB</name>